<accession>A0A9W5Q2J5</accession>
<comment type="caution">
    <text evidence="1">The sequence shown here is derived from an EMBL/GenBank/DDBJ whole genome shotgun (WGS) entry which is preliminary data.</text>
</comment>
<reference evidence="1 2" key="1">
    <citation type="submission" date="2012-12" db="EMBL/GenBank/DDBJ databases">
        <title>The Genome Sequence of Bacillus cereus VD196.</title>
        <authorList>
            <consortium name="The Broad Institute Genome Sequencing Platform"/>
            <consortium name="The Broad Institute Genome Sequencing Center for Infectious Disease"/>
            <person name="Feldgarden M."/>
            <person name="Van der Auwera G.A."/>
            <person name="Mahillon J."/>
            <person name="Duprez V."/>
            <person name="Timmery S."/>
            <person name="Mattelet C."/>
            <person name="Dierick K."/>
            <person name="Sun M."/>
            <person name="Yu Z."/>
            <person name="Zhu L."/>
            <person name="Hu X."/>
            <person name="Shank E.B."/>
            <person name="Swiecicka I."/>
            <person name="Hansen B.M."/>
            <person name="Andrup L."/>
            <person name="Walker B."/>
            <person name="Young S.K."/>
            <person name="Zeng Q."/>
            <person name="Gargeya S."/>
            <person name="Fitzgerald M."/>
            <person name="Haas B."/>
            <person name="Abouelleil A."/>
            <person name="Alvarado L."/>
            <person name="Arachchi H.M."/>
            <person name="Berlin A.M."/>
            <person name="Chapman S.B."/>
            <person name="Dewar J."/>
            <person name="Goldberg J."/>
            <person name="Griggs A."/>
            <person name="Gujja S."/>
            <person name="Hansen M."/>
            <person name="Howarth C."/>
            <person name="Imamovic A."/>
            <person name="Larimer J."/>
            <person name="McCowan C."/>
            <person name="Murphy C."/>
            <person name="Neiman D."/>
            <person name="Pearson M."/>
            <person name="Priest M."/>
            <person name="Roberts A."/>
            <person name="Saif S."/>
            <person name="Shea T."/>
            <person name="Sisk P."/>
            <person name="Sykes S."/>
            <person name="Wortman J."/>
            <person name="Nusbaum C."/>
            <person name="Birren B."/>
        </authorList>
    </citation>
    <scope>NUCLEOTIDE SEQUENCE [LARGE SCALE GENOMIC DNA]</scope>
    <source>
        <strain evidence="1 2">VD196</strain>
    </source>
</reference>
<protein>
    <submittedName>
        <fullName evidence="1">Uncharacterized protein</fullName>
    </submittedName>
</protein>
<dbReference type="Proteomes" id="UP000014023">
    <property type="component" value="Unassembled WGS sequence"/>
</dbReference>
<dbReference type="AlphaFoldDB" id="A0A9W5Q2J5"/>
<evidence type="ECO:0000313" key="1">
    <source>
        <dbReference type="EMBL" id="EOO65347.1"/>
    </source>
</evidence>
<gene>
    <name evidence="1" type="ORF">IKE_03653</name>
</gene>
<name>A0A9W5Q2J5_BACCE</name>
<dbReference type="EMBL" id="AHFL01000025">
    <property type="protein sequence ID" value="EOO65347.1"/>
    <property type="molecule type" value="Genomic_DNA"/>
</dbReference>
<proteinExistence type="predicted"/>
<dbReference type="RefSeq" id="WP_016125495.1">
    <property type="nucleotide sequence ID" value="NZ_KB976265.1"/>
</dbReference>
<sequence length="275" mass="32753">MQLSNIRLELVKIQSIVPIYAEHVSKSAVKKLVRALEQGSMLSSSIIVEKDKFEDKYWLVSGFPEYIAYLEIDDANLQYNTVYCVVQPYSNETEQRLKLLQRMFHHQVTKWIDKHILISQMVYDEKSIDTISKKLGVNKSDIERYFIHPDIPISVIEKTYQNSGSFINLEQIRKLKLHSFLKDRLYEKVVLPQRHVDRLTTDKLQKLKWVLKEKNFYDLKREDQWDLIQQALNYKGTLQSSWSREIQKRLKHNARSNYIIRMNCNNTNHSSKHKH</sequence>
<organism evidence="1 2">
    <name type="scientific">Bacillus cereus VD196</name>
    <dbReference type="NCBI Taxonomy" id="1053243"/>
    <lineage>
        <taxon>Bacteria</taxon>
        <taxon>Bacillati</taxon>
        <taxon>Bacillota</taxon>
        <taxon>Bacilli</taxon>
        <taxon>Bacillales</taxon>
        <taxon>Bacillaceae</taxon>
        <taxon>Bacillus</taxon>
        <taxon>Bacillus cereus group</taxon>
    </lineage>
</organism>
<evidence type="ECO:0000313" key="2">
    <source>
        <dbReference type="Proteomes" id="UP000014023"/>
    </source>
</evidence>